<gene>
    <name evidence="1" type="ORF">EUGRSUZ_H01693</name>
</gene>
<organism evidence="1">
    <name type="scientific">Eucalyptus grandis</name>
    <name type="common">Flooded gum</name>
    <dbReference type="NCBI Taxonomy" id="71139"/>
    <lineage>
        <taxon>Eukaryota</taxon>
        <taxon>Viridiplantae</taxon>
        <taxon>Streptophyta</taxon>
        <taxon>Embryophyta</taxon>
        <taxon>Tracheophyta</taxon>
        <taxon>Spermatophyta</taxon>
        <taxon>Magnoliopsida</taxon>
        <taxon>eudicotyledons</taxon>
        <taxon>Gunneridae</taxon>
        <taxon>Pentapetalae</taxon>
        <taxon>rosids</taxon>
        <taxon>malvids</taxon>
        <taxon>Myrtales</taxon>
        <taxon>Myrtaceae</taxon>
        <taxon>Myrtoideae</taxon>
        <taxon>Eucalypteae</taxon>
        <taxon>Eucalyptus</taxon>
    </lineage>
</organism>
<dbReference type="EMBL" id="KK198760">
    <property type="protein sequence ID" value="KCW59074.1"/>
    <property type="molecule type" value="Genomic_DNA"/>
</dbReference>
<name>A0A059AZ91_EUCGR</name>
<reference evidence="1" key="1">
    <citation type="submission" date="2013-07" db="EMBL/GenBank/DDBJ databases">
        <title>The genome of Eucalyptus grandis.</title>
        <authorList>
            <person name="Schmutz J."/>
            <person name="Hayes R."/>
            <person name="Myburg A."/>
            <person name="Tuskan G."/>
            <person name="Grattapaglia D."/>
            <person name="Rokhsar D.S."/>
        </authorList>
    </citation>
    <scope>NUCLEOTIDE SEQUENCE</scope>
    <source>
        <tissue evidence="1">Leaf extractions</tissue>
    </source>
</reference>
<sequence>MSKCCFAVIKLLNPEKVERKSSEAREGLTHLHFLVDLMEGHLIWGLFVSDLLLKWGLSSSQELQVLQLRHCIHEGVGRELNCEQETDAERSL</sequence>
<protein>
    <submittedName>
        <fullName evidence="1">Uncharacterized protein</fullName>
    </submittedName>
</protein>
<dbReference type="AlphaFoldDB" id="A0A059AZ91"/>
<evidence type="ECO:0000313" key="1">
    <source>
        <dbReference type="EMBL" id="KCW59074.1"/>
    </source>
</evidence>
<dbReference type="InParanoid" id="A0A059AZ91"/>
<proteinExistence type="predicted"/>
<dbReference type="Gramene" id="KCW59074">
    <property type="protein sequence ID" value="KCW59074"/>
    <property type="gene ID" value="EUGRSUZ_H01693"/>
</dbReference>
<accession>A0A059AZ91</accession>